<sequence>MFAFRATAMGVEPGLLKALGFEPQTVRPAPNFTLPDLNGGKKKLSDWRGKPILLVFWATW</sequence>
<gene>
    <name evidence="2" type="ORF">HYY65_14700</name>
</gene>
<dbReference type="Gene3D" id="3.40.30.10">
    <property type="entry name" value="Glutaredoxin"/>
    <property type="match status" value="1"/>
</dbReference>
<organism evidence="2 3">
    <name type="scientific">Tectimicrobiota bacterium</name>
    <dbReference type="NCBI Taxonomy" id="2528274"/>
    <lineage>
        <taxon>Bacteria</taxon>
        <taxon>Pseudomonadati</taxon>
        <taxon>Nitrospinota/Tectimicrobiota group</taxon>
        <taxon>Candidatus Tectimicrobiota</taxon>
    </lineage>
</organism>
<evidence type="ECO:0000313" key="2">
    <source>
        <dbReference type="EMBL" id="MBI3016274.1"/>
    </source>
</evidence>
<dbReference type="EMBL" id="JACPSX010000283">
    <property type="protein sequence ID" value="MBI3016274.1"/>
    <property type="molecule type" value="Genomic_DNA"/>
</dbReference>
<evidence type="ECO:0000259" key="1">
    <source>
        <dbReference type="Pfam" id="PF00578"/>
    </source>
</evidence>
<accession>A0A932GSF6</accession>
<dbReference type="AlphaFoldDB" id="A0A932GSF6"/>
<dbReference type="SUPFAM" id="SSF52833">
    <property type="entry name" value="Thioredoxin-like"/>
    <property type="match status" value="1"/>
</dbReference>
<name>A0A932GSF6_UNCTE</name>
<dbReference type="Proteomes" id="UP000741360">
    <property type="component" value="Unassembled WGS sequence"/>
</dbReference>
<proteinExistence type="predicted"/>
<comment type="caution">
    <text evidence="2">The sequence shown here is derived from an EMBL/GenBank/DDBJ whole genome shotgun (WGS) entry which is preliminary data.</text>
</comment>
<reference evidence="2" key="1">
    <citation type="submission" date="2020-07" db="EMBL/GenBank/DDBJ databases">
        <title>Huge and variable diversity of episymbiotic CPR bacteria and DPANN archaea in groundwater ecosystems.</title>
        <authorList>
            <person name="He C.Y."/>
            <person name="Keren R."/>
            <person name="Whittaker M."/>
            <person name="Farag I.F."/>
            <person name="Doudna J."/>
            <person name="Cate J.H.D."/>
            <person name="Banfield J.F."/>
        </authorList>
    </citation>
    <scope>NUCLEOTIDE SEQUENCE</scope>
    <source>
        <strain evidence="2">NC_groundwater_717_Ag_S-0.2um_59_8</strain>
    </source>
</reference>
<feature type="domain" description="Alkyl hydroperoxide reductase subunit C/ Thiol specific antioxidant" evidence="1">
    <location>
        <begin position="27"/>
        <end position="60"/>
    </location>
</feature>
<dbReference type="GO" id="GO:0016209">
    <property type="term" value="F:antioxidant activity"/>
    <property type="evidence" value="ECO:0007669"/>
    <property type="project" value="InterPro"/>
</dbReference>
<dbReference type="InterPro" id="IPR000866">
    <property type="entry name" value="AhpC/TSA"/>
</dbReference>
<dbReference type="Pfam" id="PF00578">
    <property type="entry name" value="AhpC-TSA"/>
    <property type="match status" value="1"/>
</dbReference>
<dbReference type="InterPro" id="IPR036249">
    <property type="entry name" value="Thioredoxin-like_sf"/>
</dbReference>
<evidence type="ECO:0000313" key="3">
    <source>
        <dbReference type="Proteomes" id="UP000741360"/>
    </source>
</evidence>
<dbReference type="GO" id="GO:0016491">
    <property type="term" value="F:oxidoreductase activity"/>
    <property type="evidence" value="ECO:0007669"/>
    <property type="project" value="InterPro"/>
</dbReference>
<protein>
    <submittedName>
        <fullName evidence="2">Redoxin domain-containing protein</fullName>
    </submittedName>
</protein>